<evidence type="ECO:0000313" key="5">
    <source>
        <dbReference type="Proteomes" id="UP000674318"/>
    </source>
</evidence>
<dbReference type="GO" id="GO:0005509">
    <property type="term" value="F:calcium ion binding"/>
    <property type="evidence" value="ECO:0007669"/>
    <property type="project" value="InterPro"/>
</dbReference>
<dbReference type="GeneID" id="94292931"/>
<protein>
    <submittedName>
        <fullName evidence="4">Uncharacterized protein</fullName>
    </submittedName>
</protein>
<accession>A0A836LJB7</accession>
<dbReference type="KEGG" id="phet:94292931"/>
<dbReference type="AlphaFoldDB" id="A0A836LJB7"/>
<keyword evidence="5" id="KW-1185">Reference proteome</keyword>
<evidence type="ECO:0000313" key="4">
    <source>
        <dbReference type="EMBL" id="KAG5510609.1"/>
    </source>
</evidence>
<keyword evidence="3" id="KW-1133">Transmembrane helix</keyword>
<dbReference type="Proteomes" id="UP000674318">
    <property type="component" value="Unassembled WGS sequence"/>
</dbReference>
<dbReference type="GO" id="GO:0016020">
    <property type="term" value="C:membrane"/>
    <property type="evidence" value="ECO:0007669"/>
    <property type="project" value="InterPro"/>
</dbReference>
<dbReference type="SUPFAM" id="SSF48225">
    <property type="entry name" value="Seven-hairpin glycosidases"/>
    <property type="match status" value="1"/>
</dbReference>
<dbReference type="InterPro" id="IPR001382">
    <property type="entry name" value="Glyco_hydro_47"/>
</dbReference>
<keyword evidence="3" id="KW-0812">Transmembrane</keyword>
<comment type="similarity">
    <text evidence="1">Belongs to the glycosyl hydrolase 47 family.</text>
</comment>
<dbReference type="InterPro" id="IPR036026">
    <property type="entry name" value="Seven-hairpin_glycosidases"/>
</dbReference>
<dbReference type="InterPro" id="IPR012341">
    <property type="entry name" value="6hp_glycosidase-like_sf"/>
</dbReference>
<name>A0A836LJB7_9TRYP</name>
<dbReference type="Pfam" id="PF01532">
    <property type="entry name" value="Glyco_hydro_47"/>
    <property type="match status" value="1"/>
</dbReference>
<comment type="caution">
    <text evidence="4">The sequence shown here is derived from an EMBL/GenBank/DDBJ whole genome shotgun (WGS) entry which is preliminary data.</text>
</comment>
<keyword evidence="2" id="KW-1015">Disulfide bond</keyword>
<keyword evidence="3" id="KW-0472">Membrane</keyword>
<dbReference type="RefSeq" id="XP_067759213.1">
    <property type="nucleotide sequence ID" value="XM_067902854.1"/>
</dbReference>
<dbReference type="EMBL" id="JAFJZO010000009">
    <property type="protein sequence ID" value="KAG5510609.1"/>
    <property type="molecule type" value="Genomic_DNA"/>
</dbReference>
<proteinExistence type="inferred from homology"/>
<dbReference type="GO" id="GO:0004571">
    <property type="term" value="F:mannosyl-oligosaccharide 1,2-alpha-mannosidase activity"/>
    <property type="evidence" value="ECO:0007669"/>
    <property type="project" value="InterPro"/>
</dbReference>
<feature type="disulfide bond" evidence="2">
    <location>
        <begin position="336"/>
        <end position="378"/>
    </location>
</feature>
<dbReference type="GO" id="GO:0005975">
    <property type="term" value="P:carbohydrate metabolic process"/>
    <property type="evidence" value="ECO:0007669"/>
    <property type="project" value="InterPro"/>
</dbReference>
<feature type="transmembrane region" description="Helical" evidence="3">
    <location>
        <begin position="16"/>
        <end position="40"/>
    </location>
</feature>
<evidence type="ECO:0000256" key="2">
    <source>
        <dbReference type="PIRSR" id="PIRSR601382-3"/>
    </source>
</evidence>
<reference evidence="4 5" key="1">
    <citation type="submission" date="2021-02" db="EMBL/GenBank/DDBJ databases">
        <title>Porcisia hertigi Genome sequencing and assembly.</title>
        <authorList>
            <person name="Almutairi H."/>
            <person name="Gatherer D."/>
        </authorList>
    </citation>
    <scope>NUCLEOTIDE SEQUENCE [LARGE SCALE GENOMIC DNA]</scope>
    <source>
        <strain evidence="4 5">C119</strain>
    </source>
</reference>
<sequence>MRPRRLERRLRFVDRYLVLAVVGVVAYIVVINLLSGAIAVNIRNRVKAVSTPEAKRAAAGVRREAFWPYRWPVAPIAELHMIKEAMMYVTTSLTNVMPFLTHLPEVQLAAWDLVLLTGVGTDMIRSANDLKKETEEALGTATAFVQTEALAAVREALNSAAVVWSIKGKSAEADEVRKMMEEMPTRLAPVGTLNASSWRAFSSDVWRRVTTSWNSSTPGGITAVHDALRTASRSYWRLDERISAVPPLHHSYLLPLRAGTYDAVVPFTSLLLHLWVLSGQREADKQLVETYDAAVESIVQGLFYTRTVDDGAHAMNFTFVGSRAEALVPVATPRMCALAGVLAQGIRYGAHRYPARSPSARYSEDDVLQAAEALAASCMQLYADPAGHKLRSAVYVTDSGHVPGYTRTMKPEKGASLRSSYCDIPAVLLESFYELYQTTHDSMYGLWSTLVMRQDTSDHCGLRQTDLTSATPWLRHIRELRSLWLLFHRMECLVHRHSRGSQRICELAKTTMVSPFTGHLVPVPSVRATS</sequence>
<gene>
    <name evidence="4" type="ORF">JKF63_06907</name>
</gene>
<evidence type="ECO:0000256" key="3">
    <source>
        <dbReference type="SAM" id="Phobius"/>
    </source>
</evidence>
<organism evidence="4 5">
    <name type="scientific">Porcisia hertigi</name>
    <dbReference type="NCBI Taxonomy" id="2761500"/>
    <lineage>
        <taxon>Eukaryota</taxon>
        <taxon>Discoba</taxon>
        <taxon>Euglenozoa</taxon>
        <taxon>Kinetoplastea</taxon>
        <taxon>Metakinetoplastina</taxon>
        <taxon>Trypanosomatida</taxon>
        <taxon>Trypanosomatidae</taxon>
        <taxon>Leishmaniinae</taxon>
        <taxon>Porcisia</taxon>
    </lineage>
</organism>
<dbReference type="Gene3D" id="1.50.10.10">
    <property type="match status" value="1"/>
</dbReference>
<evidence type="ECO:0000256" key="1">
    <source>
        <dbReference type="ARBA" id="ARBA00007658"/>
    </source>
</evidence>
<dbReference type="OrthoDB" id="272853at2759"/>